<evidence type="ECO:0000313" key="1">
    <source>
        <dbReference type="EMBL" id="CAD7416724.1"/>
    </source>
</evidence>
<dbReference type="EMBL" id="OC328713">
    <property type="protein sequence ID" value="CAD7416724.1"/>
    <property type="molecule type" value="Genomic_DNA"/>
</dbReference>
<organism evidence="1">
    <name type="scientific">Timema cristinae</name>
    <name type="common">Walking stick</name>
    <dbReference type="NCBI Taxonomy" id="61476"/>
    <lineage>
        <taxon>Eukaryota</taxon>
        <taxon>Metazoa</taxon>
        <taxon>Ecdysozoa</taxon>
        <taxon>Arthropoda</taxon>
        <taxon>Hexapoda</taxon>
        <taxon>Insecta</taxon>
        <taxon>Pterygota</taxon>
        <taxon>Neoptera</taxon>
        <taxon>Polyneoptera</taxon>
        <taxon>Phasmatodea</taxon>
        <taxon>Timematodea</taxon>
        <taxon>Timematoidea</taxon>
        <taxon>Timematidae</taxon>
        <taxon>Timema</taxon>
    </lineage>
</organism>
<name>A0A7R9DNB8_TIMCR</name>
<sequence length="107" mass="11950">MHGNRSKTVHRDISAVSDVLMNTSPRKGRSLALLECVAVWRQTSRLVTSSLDCQVEELETVWWRSWRRSGGGVGDCLVEELETGVGDCQVEELETVSSERVGLLMMI</sequence>
<gene>
    <name evidence="1" type="ORF">TCEB3V08_LOCUS12781</name>
</gene>
<protein>
    <submittedName>
        <fullName evidence="1">Uncharacterized protein</fullName>
    </submittedName>
</protein>
<reference evidence="1" key="1">
    <citation type="submission" date="2020-11" db="EMBL/GenBank/DDBJ databases">
        <authorList>
            <person name="Tran Van P."/>
        </authorList>
    </citation>
    <scope>NUCLEOTIDE SEQUENCE</scope>
</reference>
<accession>A0A7R9DNB8</accession>
<dbReference type="AlphaFoldDB" id="A0A7R9DNB8"/>
<proteinExistence type="predicted"/>